<dbReference type="Proteomes" id="UP000224563">
    <property type="component" value="Unassembled WGS sequence"/>
</dbReference>
<organism evidence="16 17">
    <name type="scientific">Agathobacter ruminis</name>
    <dbReference type="NCBI Taxonomy" id="1712665"/>
    <lineage>
        <taxon>Bacteria</taxon>
        <taxon>Bacillati</taxon>
        <taxon>Bacillota</taxon>
        <taxon>Clostridia</taxon>
        <taxon>Lachnospirales</taxon>
        <taxon>Lachnospiraceae</taxon>
        <taxon>Agathobacter</taxon>
    </lineage>
</organism>
<dbReference type="NCBIfam" id="TIGR00083">
    <property type="entry name" value="ribF"/>
    <property type="match status" value="1"/>
</dbReference>
<dbReference type="Gene3D" id="2.40.30.30">
    <property type="entry name" value="Riboflavin kinase-like"/>
    <property type="match status" value="1"/>
</dbReference>
<accession>A0A2G3E4S7</accession>
<evidence type="ECO:0000256" key="8">
    <source>
        <dbReference type="ARBA" id="ARBA00022777"/>
    </source>
</evidence>
<evidence type="ECO:0000256" key="3">
    <source>
        <dbReference type="ARBA" id="ARBA00022630"/>
    </source>
</evidence>
<dbReference type="Gene3D" id="3.40.50.620">
    <property type="entry name" value="HUPs"/>
    <property type="match status" value="1"/>
</dbReference>
<dbReference type="NCBIfam" id="NF004162">
    <property type="entry name" value="PRK05627.1-5"/>
    <property type="match status" value="1"/>
</dbReference>
<comment type="pathway">
    <text evidence="2 14">Cofactor biosynthesis; FMN biosynthesis; FMN from riboflavin (ATP route): step 1/1.</text>
</comment>
<dbReference type="EC" id="2.7.7.2" evidence="14"/>
<dbReference type="RefSeq" id="WP_031545603.1">
    <property type="nucleotide sequence ID" value="NZ_JANSWH010000099.1"/>
</dbReference>
<gene>
    <name evidence="16" type="ORF">CSX02_03665</name>
</gene>
<keyword evidence="17" id="KW-1185">Reference proteome</keyword>
<evidence type="ECO:0000256" key="11">
    <source>
        <dbReference type="ARBA" id="ARBA00023268"/>
    </source>
</evidence>
<dbReference type="SUPFAM" id="SSF82114">
    <property type="entry name" value="Riboflavin kinase-like"/>
    <property type="match status" value="1"/>
</dbReference>
<dbReference type="GO" id="GO:0003919">
    <property type="term" value="F:FMN adenylyltransferase activity"/>
    <property type="evidence" value="ECO:0007669"/>
    <property type="project" value="UniProtKB-UniRule"/>
</dbReference>
<keyword evidence="4 14" id="KW-0288">FMN</keyword>
<evidence type="ECO:0000256" key="2">
    <source>
        <dbReference type="ARBA" id="ARBA00005201"/>
    </source>
</evidence>
<dbReference type="AlphaFoldDB" id="A0A2G3E4S7"/>
<comment type="catalytic activity">
    <reaction evidence="12 14">
        <text>riboflavin + ATP = FMN + ADP + H(+)</text>
        <dbReference type="Rhea" id="RHEA:14357"/>
        <dbReference type="ChEBI" id="CHEBI:15378"/>
        <dbReference type="ChEBI" id="CHEBI:30616"/>
        <dbReference type="ChEBI" id="CHEBI:57986"/>
        <dbReference type="ChEBI" id="CHEBI:58210"/>
        <dbReference type="ChEBI" id="CHEBI:456216"/>
        <dbReference type="EC" id="2.7.1.26"/>
    </reaction>
</comment>
<dbReference type="PANTHER" id="PTHR22749:SF6">
    <property type="entry name" value="RIBOFLAVIN KINASE"/>
    <property type="match status" value="1"/>
</dbReference>
<dbReference type="GO" id="GO:0006747">
    <property type="term" value="P:FAD biosynthetic process"/>
    <property type="evidence" value="ECO:0007669"/>
    <property type="project" value="UniProtKB-UniRule"/>
</dbReference>
<dbReference type="Pfam" id="PF06574">
    <property type="entry name" value="FAD_syn"/>
    <property type="match status" value="1"/>
</dbReference>
<evidence type="ECO:0000313" key="17">
    <source>
        <dbReference type="Proteomes" id="UP000224563"/>
    </source>
</evidence>
<dbReference type="InterPro" id="IPR023468">
    <property type="entry name" value="Riboflavin_kinase"/>
</dbReference>
<evidence type="ECO:0000256" key="7">
    <source>
        <dbReference type="ARBA" id="ARBA00022741"/>
    </source>
</evidence>
<keyword evidence="3 14" id="KW-0285">Flavoprotein</keyword>
<dbReference type="UniPathway" id="UPA00277">
    <property type="reaction ID" value="UER00407"/>
</dbReference>
<evidence type="ECO:0000313" key="16">
    <source>
        <dbReference type="EMBL" id="PHU38286.1"/>
    </source>
</evidence>
<evidence type="ECO:0000256" key="4">
    <source>
        <dbReference type="ARBA" id="ARBA00022643"/>
    </source>
</evidence>
<dbReference type="InterPro" id="IPR002606">
    <property type="entry name" value="Riboflavin_kinase_bac"/>
</dbReference>
<reference evidence="16 17" key="2">
    <citation type="submission" date="2017-10" db="EMBL/GenBank/DDBJ databases">
        <authorList>
            <person name="Banno H."/>
            <person name="Chua N.-H."/>
        </authorList>
    </citation>
    <scope>NUCLEOTIDE SEQUENCE [LARGE SCALE GENOMIC DNA]</scope>
    <source>
        <strain evidence="16 17">JK623</strain>
    </source>
</reference>
<dbReference type="InterPro" id="IPR014729">
    <property type="entry name" value="Rossmann-like_a/b/a_fold"/>
</dbReference>
<dbReference type="GO" id="GO:0008531">
    <property type="term" value="F:riboflavin kinase activity"/>
    <property type="evidence" value="ECO:0007669"/>
    <property type="project" value="UniProtKB-UniRule"/>
</dbReference>
<comment type="similarity">
    <text evidence="14">Belongs to the ribF family.</text>
</comment>
<keyword evidence="11" id="KW-0511">Multifunctional enzyme</keyword>
<name>A0A2G3E4S7_9FIRM</name>
<dbReference type="FunFam" id="3.40.50.620:FF:000021">
    <property type="entry name" value="Riboflavin biosynthesis protein"/>
    <property type="match status" value="1"/>
</dbReference>
<protein>
    <recommendedName>
        <fullName evidence="14">Riboflavin biosynthesis protein</fullName>
    </recommendedName>
    <domain>
        <recommendedName>
            <fullName evidence="14">Riboflavin kinase</fullName>
            <ecNumber evidence="14">2.7.1.26</ecNumber>
        </recommendedName>
        <alternativeName>
            <fullName evidence="14">Flavokinase</fullName>
        </alternativeName>
    </domain>
    <domain>
        <recommendedName>
            <fullName evidence="14">FMN adenylyltransferase</fullName>
            <ecNumber evidence="14">2.7.7.2</ecNumber>
        </recommendedName>
        <alternativeName>
            <fullName evidence="14">FAD pyrophosphorylase</fullName>
        </alternativeName>
        <alternativeName>
            <fullName evidence="14">FAD synthase</fullName>
        </alternativeName>
    </domain>
</protein>
<keyword evidence="9 14" id="KW-0274">FAD</keyword>
<feature type="domain" description="Riboflavin kinase" evidence="15">
    <location>
        <begin position="180"/>
        <end position="307"/>
    </location>
</feature>
<dbReference type="SMART" id="SM00904">
    <property type="entry name" value="Flavokinase"/>
    <property type="match status" value="1"/>
</dbReference>
<evidence type="ECO:0000256" key="5">
    <source>
        <dbReference type="ARBA" id="ARBA00022679"/>
    </source>
</evidence>
<evidence type="ECO:0000256" key="6">
    <source>
        <dbReference type="ARBA" id="ARBA00022695"/>
    </source>
</evidence>
<keyword evidence="10 14" id="KW-0067">ATP-binding</keyword>
<dbReference type="EC" id="2.7.1.26" evidence="14"/>
<dbReference type="NCBIfam" id="NF004160">
    <property type="entry name" value="PRK05627.1-3"/>
    <property type="match status" value="1"/>
</dbReference>
<evidence type="ECO:0000259" key="15">
    <source>
        <dbReference type="SMART" id="SM00904"/>
    </source>
</evidence>
<dbReference type="PANTHER" id="PTHR22749">
    <property type="entry name" value="RIBOFLAVIN KINASE/FMN ADENYLYLTRANSFERASE"/>
    <property type="match status" value="1"/>
</dbReference>
<dbReference type="GO" id="GO:0009231">
    <property type="term" value="P:riboflavin biosynthetic process"/>
    <property type="evidence" value="ECO:0007669"/>
    <property type="project" value="InterPro"/>
</dbReference>
<keyword evidence="5 14" id="KW-0808">Transferase</keyword>
<keyword evidence="6 14" id="KW-0548">Nucleotidyltransferase</keyword>
<evidence type="ECO:0000256" key="10">
    <source>
        <dbReference type="ARBA" id="ARBA00022840"/>
    </source>
</evidence>
<evidence type="ECO:0000256" key="14">
    <source>
        <dbReference type="PIRNR" id="PIRNR004491"/>
    </source>
</evidence>
<dbReference type="EMBL" id="PDYG01000012">
    <property type="protein sequence ID" value="PHU38286.1"/>
    <property type="molecule type" value="Genomic_DNA"/>
</dbReference>
<proteinExistence type="inferred from homology"/>
<comment type="catalytic activity">
    <reaction evidence="13 14">
        <text>FMN + ATP + H(+) = FAD + diphosphate</text>
        <dbReference type="Rhea" id="RHEA:17237"/>
        <dbReference type="ChEBI" id="CHEBI:15378"/>
        <dbReference type="ChEBI" id="CHEBI:30616"/>
        <dbReference type="ChEBI" id="CHEBI:33019"/>
        <dbReference type="ChEBI" id="CHEBI:57692"/>
        <dbReference type="ChEBI" id="CHEBI:58210"/>
        <dbReference type="EC" id="2.7.7.2"/>
    </reaction>
</comment>
<sequence>MKYYNHFEDLKLHHNTVITLGKFDGLHEGHRNLIETMMKVKEKKGLRALIFTFSVPPKSHITGQPMPVITTNEEKRALFEEIGVDYFIECPFSDELMRMSPREFVSFLVNELQVKCFVVGEDFCFGYQRAGNIETLEELSKEFGYDLFVKSKIQHKGRDISSTYIREELVAGNMKTAEKLLGYPYFIENKIVHGNHIGRKMGIPTVNMEIDPQKVIPPKGVYVSRITILDDGSTYMGISNIGNKPTIGDDYPTGVESFLFDFDGDLYGKVLRVSLLYYVRAERKFENLDALKAQIDKDISFAREYYGNVTKVC</sequence>
<dbReference type="InterPro" id="IPR015864">
    <property type="entry name" value="FAD_synthase"/>
</dbReference>
<dbReference type="PIRSF" id="PIRSF004491">
    <property type="entry name" value="FAD_Synth"/>
    <property type="match status" value="1"/>
</dbReference>
<dbReference type="Pfam" id="PF01687">
    <property type="entry name" value="Flavokinase"/>
    <property type="match status" value="1"/>
</dbReference>
<keyword evidence="7 14" id="KW-0547">Nucleotide-binding</keyword>
<dbReference type="SUPFAM" id="SSF52374">
    <property type="entry name" value="Nucleotidylyl transferase"/>
    <property type="match status" value="1"/>
</dbReference>
<dbReference type="CDD" id="cd02064">
    <property type="entry name" value="FAD_synthetase_N"/>
    <property type="match status" value="1"/>
</dbReference>
<dbReference type="InterPro" id="IPR023465">
    <property type="entry name" value="Riboflavin_kinase_dom_sf"/>
</dbReference>
<dbReference type="GO" id="GO:0009398">
    <property type="term" value="P:FMN biosynthetic process"/>
    <property type="evidence" value="ECO:0007669"/>
    <property type="project" value="UniProtKB-UniRule"/>
</dbReference>
<evidence type="ECO:0000256" key="12">
    <source>
        <dbReference type="ARBA" id="ARBA00047880"/>
    </source>
</evidence>
<keyword evidence="8 14" id="KW-0418">Kinase</keyword>
<dbReference type="UniPathway" id="UPA00276">
    <property type="reaction ID" value="UER00406"/>
</dbReference>
<reference evidence="16 17" key="1">
    <citation type="submission" date="2017-10" db="EMBL/GenBank/DDBJ databases">
        <title>Resolving the taxonomy of Roseburia spp., Eubacterium rectale and Agathobacter spp. through phylogenomic analysis.</title>
        <authorList>
            <person name="Sheridan P.O."/>
            <person name="Walker A.W."/>
            <person name="Duncan S.H."/>
            <person name="Scott K.P."/>
            <person name="Toole P.W.O."/>
            <person name="Luis P."/>
            <person name="Flint H.J."/>
        </authorList>
    </citation>
    <scope>NUCLEOTIDE SEQUENCE [LARGE SCALE GENOMIC DNA]</scope>
    <source>
        <strain evidence="16 17">JK623</strain>
    </source>
</reference>
<dbReference type="GO" id="GO:0005524">
    <property type="term" value="F:ATP binding"/>
    <property type="evidence" value="ECO:0007669"/>
    <property type="project" value="UniProtKB-UniRule"/>
</dbReference>
<evidence type="ECO:0000256" key="13">
    <source>
        <dbReference type="ARBA" id="ARBA00049494"/>
    </source>
</evidence>
<evidence type="ECO:0000256" key="1">
    <source>
        <dbReference type="ARBA" id="ARBA00004726"/>
    </source>
</evidence>
<comment type="pathway">
    <text evidence="1 14">Cofactor biosynthesis; FAD biosynthesis; FAD from FMN: step 1/1.</text>
</comment>
<comment type="caution">
    <text evidence="16">The sequence shown here is derived from an EMBL/GenBank/DDBJ whole genome shotgun (WGS) entry which is preliminary data.</text>
</comment>
<dbReference type="InterPro" id="IPR015865">
    <property type="entry name" value="Riboflavin_kinase_bac/euk"/>
</dbReference>
<evidence type="ECO:0000256" key="9">
    <source>
        <dbReference type="ARBA" id="ARBA00022827"/>
    </source>
</evidence>